<accession>A0A1I7ZH20</accession>
<dbReference type="GO" id="GO:0000124">
    <property type="term" value="C:SAGA complex"/>
    <property type="evidence" value="ECO:0007669"/>
    <property type="project" value="InterPro"/>
</dbReference>
<evidence type="ECO:0000313" key="10">
    <source>
        <dbReference type="WBParaSite" id="L893_g26313.t2"/>
    </source>
</evidence>
<evidence type="ECO:0000256" key="3">
    <source>
        <dbReference type="ARBA" id="ARBA00017484"/>
    </source>
</evidence>
<comment type="similarity">
    <text evidence="2">Belongs to the TAF12 family.</text>
</comment>
<dbReference type="InterPro" id="IPR009072">
    <property type="entry name" value="Histone-fold"/>
</dbReference>
<dbReference type="CDD" id="cd07981">
    <property type="entry name" value="HFD_TAF12"/>
    <property type="match status" value="1"/>
</dbReference>
<dbReference type="WBParaSite" id="L893_g26313.t2">
    <property type="protein sequence ID" value="L893_g26313.t2"/>
    <property type="gene ID" value="L893_g26313"/>
</dbReference>
<evidence type="ECO:0000256" key="1">
    <source>
        <dbReference type="ARBA" id="ARBA00004123"/>
    </source>
</evidence>
<feature type="compositionally biased region" description="Polar residues" evidence="7">
    <location>
        <begin position="158"/>
        <end position="226"/>
    </location>
</feature>
<reference evidence="10" key="1">
    <citation type="submission" date="2016-11" db="UniProtKB">
        <authorList>
            <consortium name="WormBaseParasite"/>
        </authorList>
    </citation>
    <scope>IDENTIFICATION</scope>
</reference>
<dbReference type="PANTHER" id="PTHR12264:SF21">
    <property type="entry name" value="TRANSCRIPTION INITIATION FACTOR TFIID SUBUNIT 12"/>
    <property type="match status" value="1"/>
</dbReference>
<dbReference type="Proteomes" id="UP000095287">
    <property type="component" value="Unplaced"/>
</dbReference>
<name>A0A1I7ZH20_9BILA</name>
<sequence length="593" mass="66287">MGRPPKVRVQSRNARGQKAATPVMHNMGRAPQGQVRQLMISTSTNRNPQLPIPQHMYQPPPHQVQQHSAINPVDCDYCDSESSMSHELSRTAMVTQGPTPQLYLSTYNDRDRTNLMPQTRYHNAPPTSRESHTSEGFGPPMLFPNTSTNGMDRAPQRRPQQQFVSPTGQDNQNPQVRYQVAPQQQDGQNPQVRYQTAPQQQDSQNPQVRYQNAPQQHDSQNPQVRYQNAPQQQDNQNPQVRYQNAPQQVTYEMQPMDEGNEYATHARAPTAQQQHPTVSALLRHGMNPTQQVQFSQGNPPTSQQQMQTTISGVPLVISGGAQQHQVMSTQPQIIIAQGGRQMYIQTSSAGGQQQQQYATIQQHLQPSQSQQQHVFIQQQPPQQQQHIIVQKPPQPQIQYVDRVIDPASHPVYNSGRSMTSDNTQRPPIVHMMAPGMPTPALPRGSPNVAQDEINRFIMSTHPGSNEIPGSSGQLLDTAKLEEIAKQVDSTANLDDGVKEALVSYIDEYINMVIDKAADVARHRGARRIEHKDVAYALKNFFDMGDLATQSLLAAENHINPPTVQDVMNQSGPAPSTNAHNQRMSLIKKTLKKP</sequence>
<dbReference type="GO" id="GO:0046982">
    <property type="term" value="F:protein heterodimerization activity"/>
    <property type="evidence" value="ECO:0007669"/>
    <property type="project" value="InterPro"/>
</dbReference>
<keyword evidence="5" id="KW-0804">Transcription</keyword>
<dbReference type="PANTHER" id="PTHR12264">
    <property type="entry name" value="TRANSCRIPTION INITIATION FACTOR TFIID SUBUNIT 12"/>
    <property type="match status" value="1"/>
</dbReference>
<dbReference type="Gene3D" id="1.10.20.10">
    <property type="entry name" value="Histone, subunit A"/>
    <property type="match status" value="1"/>
</dbReference>
<feature type="region of interest" description="Disordered" evidence="7">
    <location>
        <begin position="116"/>
        <end position="240"/>
    </location>
</feature>
<keyword evidence="6" id="KW-0539">Nucleus</keyword>
<evidence type="ECO:0000256" key="6">
    <source>
        <dbReference type="ARBA" id="ARBA00023242"/>
    </source>
</evidence>
<evidence type="ECO:0000256" key="2">
    <source>
        <dbReference type="ARBA" id="ARBA00007530"/>
    </source>
</evidence>
<feature type="compositionally biased region" description="Low complexity" evidence="7">
    <location>
        <begin position="227"/>
        <end position="239"/>
    </location>
</feature>
<dbReference type="GO" id="GO:0017025">
    <property type="term" value="F:TBP-class protein binding"/>
    <property type="evidence" value="ECO:0007669"/>
    <property type="project" value="TreeGrafter"/>
</dbReference>
<dbReference type="AlphaFoldDB" id="A0A1I7ZH20"/>
<evidence type="ECO:0000313" key="9">
    <source>
        <dbReference type="Proteomes" id="UP000095287"/>
    </source>
</evidence>
<keyword evidence="4" id="KW-0805">Transcription regulation</keyword>
<dbReference type="Pfam" id="PF03847">
    <property type="entry name" value="TFIID_20kDa"/>
    <property type="match status" value="1"/>
</dbReference>
<dbReference type="InterPro" id="IPR003228">
    <property type="entry name" value="TFIID_TAF12_dom"/>
</dbReference>
<evidence type="ECO:0000259" key="8">
    <source>
        <dbReference type="Pfam" id="PF03847"/>
    </source>
</evidence>
<feature type="compositionally biased region" description="Polar residues" evidence="7">
    <location>
        <begin position="562"/>
        <end position="583"/>
    </location>
</feature>
<dbReference type="GO" id="GO:0051123">
    <property type="term" value="P:RNA polymerase II preinitiation complex assembly"/>
    <property type="evidence" value="ECO:0007669"/>
    <property type="project" value="TreeGrafter"/>
</dbReference>
<dbReference type="GO" id="GO:0005669">
    <property type="term" value="C:transcription factor TFIID complex"/>
    <property type="evidence" value="ECO:0007669"/>
    <property type="project" value="InterPro"/>
</dbReference>
<proteinExistence type="inferred from homology"/>
<protein>
    <recommendedName>
        <fullName evidence="3">Transcription initiation factor TFIID subunit 12</fullName>
    </recommendedName>
</protein>
<dbReference type="GO" id="GO:0003677">
    <property type="term" value="F:DNA binding"/>
    <property type="evidence" value="ECO:0007669"/>
    <property type="project" value="TreeGrafter"/>
</dbReference>
<organism evidence="9 10">
    <name type="scientific">Steinernema glaseri</name>
    <dbReference type="NCBI Taxonomy" id="37863"/>
    <lineage>
        <taxon>Eukaryota</taxon>
        <taxon>Metazoa</taxon>
        <taxon>Ecdysozoa</taxon>
        <taxon>Nematoda</taxon>
        <taxon>Chromadorea</taxon>
        <taxon>Rhabditida</taxon>
        <taxon>Tylenchina</taxon>
        <taxon>Panagrolaimomorpha</taxon>
        <taxon>Strongyloidoidea</taxon>
        <taxon>Steinernematidae</taxon>
        <taxon>Steinernema</taxon>
    </lineage>
</organism>
<evidence type="ECO:0000256" key="4">
    <source>
        <dbReference type="ARBA" id="ARBA00023015"/>
    </source>
</evidence>
<dbReference type="SUPFAM" id="SSF47113">
    <property type="entry name" value="Histone-fold"/>
    <property type="match status" value="1"/>
</dbReference>
<feature type="region of interest" description="Disordered" evidence="7">
    <location>
        <begin position="562"/>
        <end position="593"/>
    </location>
</feature>
<feature type="domain" description="Transcription initiation factor TFIID subunit 12" evidence="8">
    <location>
        <begin position="479"/>
        <end position="543"/>
    </location>
</feature>
<evidence type="ECO:0000256" key="5">
    <source>
        <dbReference type="ARBA" id="ARBA00023163"/>
    </source>
</evidence>
<dbReference type="InterPro" id="IPR037794">
    <property type="entry name" value="TAF12"/>
</dbReference>
<comment type="subcellular location">
    <subcellularLocation>
        <location evidence="1">Nucleus</location>
    </subcellularLocation>
</comment>
<keyword evidence="9" id="KW-1185">Reference proteome</keyword>
<feature type="compositionally biased region" description="Polar residues" evidence="7">
    <location>
        <begin position="116"/>
        <end position="128"/>
    </location>
</feature>
<evidence type="ECO:0000256" key="7">
    <source>
        <dbReference type="SAM" id="MobiDB-lite"/>
    </source>
</evidence>